<dbReference type="OrthoDB" id="6316113at2"/>
<dbReference type="AlphaFoldDB" id="A0A427TT19"/>
<keyword evidence="3" id="KW-1185">Reference proteome</keyword>
<proteinExistence type="predicted"/>
<accession>A0A427TT19</accession>
<sequence>MAYHYILFMLAVIAGIYLWPEEEVRVDAAGKTNAQQLELSLEAMNKHSADRTVKTPSTYAVETVKTSSKVQLANSQGRELVVALEQFWRECQRLDDCALQLSNLKLQLSKSRYQLLLRYLDLNKDWQRIWVDTELNHLVSLSDKVAEFKQFAAMVWGDFANVIFADEFALYDFSLELGSLSDTSVEEFVDDYQALLAKWQRQEVLLVLESDHSKYEKGVSIIPITYSPDQVQEIKNQLAKRYLTDKDLSAIIAREQQVVQQNDKVDQYQTKLSALNESLRAQRQITNLSDSEWQTYTEKEISKFRKDYFRYQ</sequence>
<evidence type="ECO:0000313" key="3">
    <source>
        <dbReference type="Proteomes" id="UP000269041"/>
    </source>
</evidence>
<reference evidence="2 3" key="1">
    <citation type="submission" date="2018-12" db="EMBL/GenBank/DDBJ databases">
        <title>Genomic taxonomy of the Vibrionaceae family.</title>
        <authorList>
            <person name="Gomez-Gil B."/>
            <person name="Enciso-Ibarra K."/>
        </authorList>
    </citation>
    <scope>NUCLEOTIDE SEQUENCE [LARGE SCALE GENOMIC DNA]</scope>
    <source>
        <strain evidence="2 3">CAIM 594</strain>
    </source>
</reference>
<dbReference type="EMBL" id="RSFA01000186">
    <property type="protein sequence ID" value="RSD27588.1"/>
    <property type="molecule type" value="Genomic_DNA"/>
</dbReference>
<protein>
    <submittedName>
        <fullName evidence="2">Chromosome segregation ATPase</fullName>
    </submittedName>
</protein>
<organism evidence="2 3">
    <name type="scientific">Vibrio pectenicida</name>
    <dbReference type="NCBI Taxonomy" id="62763"/>
    <lineage>
        <taxon>Bacteria</taxon>
        <taxon>Pseudomonadati</taxon>
        <taxon>Pseudomonadota</taxon>
        <taxon>Gammaproteobacteria</taxon>
        <taxon>Vibrionales</taxon>
        <taxon>Vibrionaceae</taxon>
        <taxon>Vibrio</taxon>
    </lineage>
</organism>
<comment type="caution">
    <text evidence="2">The sequence shown here is derived from an EMBL/GenBank/DDBJ whole genome shotgun (WGS) entry which is preliminary data.</text>
</comment>
<gene>
    <name evidence="2" type="ORF">EJA03_19745</name>
</gene>
<evidence type="ECO:0000256" key="1">
    <source>
        <dbReference type="SAM" id="Coils"/>
    </source>
</evidence>
<evidence type="ECO:0000313" key="2">
    <source>
        <dbReference type="EMBL" id="RSD27588.1"/>
    </source>
</evidence>
<dbReference type="RefSeq" id="WP_125323444.1">
    <property type="nucleotide sequence ID" value="NZ_AP024890.1"/>
</dbReference>
<keyword evidence="1" id="KW-0175">Coiled coil</keyword>
<name>A0A427TT19_9VIBR</name>
<dbReference type="Proteomes" id="UP000269041">
    <property type="component" value="Unassembled WGS sequence"/>
</dbReference>
<feature type="coiled-coil region" evidence="1">
    <location>
        <begin position="258"/>
        <end position="285"/>
    </location>
</feature>